<accession>A0ABS7G5T6</accession>
<feature type="domain" description="Bacterial bifunctional deaminase-reductase C-terminal" evidence="1">
    <location>
        <begin position="3"/>
        <end position="174"/>
    </location>
</feature>
<dbReference type="Pfam" id="PF01872">
    <property type="entry name" value="RibD_C"/>
    <property type="match status" value="1"/>
</dbReference>
<gene>
    <name evidence="2" type="ORF">K1Y72_34920</name>
</gene>
<dbReference type="Proteomes" id="UP000774570">
    <property type="component" value="Unassembled WGS sequence"/>
</dbReference>
<evidence type="ECO:0000313" key="2">
    <source>
        <dbReference type="EMBL" id="MBW8487590.1"/>
    </source>
</evidence>
<dbReference type="EMBL" id="JAIBOA010000037">
    <property type="protein sequence ID" value="MBW8487590.1"/>
    <property type="molecule type" value="Genomic_DNA"/>
</dbReference>
<dbReference type="Gene3D" id="3.40.430.10">
    <property type="entry name" value="Dihydrofolate Reductase, subunit A"/>
    <property type="match status" value="1"/>
</dbReference>
<dbReference type="SUPFAM" id="SSF53597">
    <property type="entry name" value="Dihydrofolate reductase-like"/>
    <property type="match status" value="1"/>
</dbReference>
<dbReference type="InterPro" id="IPR002734">
    <property type="entry name" value="RibDG_C"/>
</dbReference>
<reference evidence="2 3" key="1">
    <citation type="submission" date="2021-07" db="EMBL/GenBank/DDBJ databases">
        <title>Actinomadura sp. PM05-2 isolated from lichen.</title>
        <authorList>
            <person name="Somphong A."/>
            <person name="Phongsopitanun W."/>
            <person name="Tanasupawat S."/>
            <person name="Peongsungnone V."/>
        </authorList>
    </citation>
    <scope>NUCLEOTIDE SEQUENCE [LARGE SCALE GENOMIC DNA]</scope>
    <source>
        <strain evidence="2 3">PM05-2</strain>
    </source>
</reference>
<comment type="caution">
    <text evidence="2">The sequence shown here is derived from an EMBL/GenBank/DDBJ whole genome shotgun (WGS) entry which is preliminary data.</text>
</comment>
<dbReference type="InterPro" id="IPR024072">
    <property type="entry name" value="DHFR-like_dom_sf"/>
</dbReference>
<keyword evidence="3" id="KW-1185">Reference proteome</keyword>
<dbReference type="InterPro" id="IPR050765">
    <property type="entry name" value="Riboflavin_Biosynth_HTPR"/>
</dbReference>
<organism evidence="2 3">
    <name type="scientific">Actinomadura parmotrematis</name>
    <dbReference type="NCBI Taxonomy" id="2864039"/>
    <lineage>
        <taxon>Bacteria</taxon>
        <taxon>Bacillati</taxon>
        <taxon>Actinomycetota</taxon>
        <taxon>Actinomycetes</taxon>
        <taxon>Streptosporangiales</taxon>
        <taxon>Thermomonosporaceae</taxon>
        <taxon>Actinomadura</taxon>
    </lineage>
</organism>
<dbReference type="PANTHER" id="PTHR38011:SF2">
    <property type="entry name" value="BIFUNCTIONAL DEAMINASE-REDUCTASE DOMAIN PROTEIN"/>
    <property type="match status" value="1"/>
</dbReference>
<protein>
    <submittedName>
        <fullName evidence="2">Dihydrofolate reductase family protein</fullName>
    </submittedName>
</protein>
<dbReference type="RefSeq" id="WP_220170826.1">
    <property type="nucleotide sequence ID" value="NZ_JAIBOA010000037.1"/>
</dbReference>
<evidence type="ECO:0000313" key="3">
    <source>
        <dbReference type="Proteomes" id="UP000774570"/>
    </source>
</evidence>
<dbReference type="PANTHER" id="PTHR38011">
    <property type="entry name" value="DIHYDROFOLATE REDUCTASE FAMILY PROTEIN (AFU_ORTHOLOGUE AFUA_8G06820)"/>
    <property type="match status" value="1"/>
</dbReference>
<proteinExistence type="predicted"/>
<evidence type="ECO:0000259" key="1">
    <source>
        <dbReference type="Pfam" id="PF01872"/>
    </source>
</evidence>
<name>A0ABS7G5T6_9ACTN</name>
<sequence>MRKLFVSEFITADGVIEAPHEWHGDYFNEEMGEAVGGQWANADAILLGRTTYDGFAAAWPSMRDQPGGDFMNGTAKYVVSRTLEKAEWENSAVIDGNGDVAAAIRELKEGPGRDIIVMGSGVLVDFLIAEGLVDEIRLLVDPVIVGKGQRLFGAGVPKTPLSLVSAEVFTTGVQHLVYSVG</sequence>